<feature type="region of interest" description="Disordered" evidence="17">
    <location>
        <begin position="373"/>
        <end position="403"/>
    </location>
</feature>
<dbReference type="InterPro" id="IPR034732">
    <property type="entry name" value="EPHD"/>
</dbReference>
<evidence type="ECO:0000256" key="17">
    <source>
        <dbReference type="SAM" id="MobiDB-lite"/>
    </source>
</evidence>
<reference evidence="20" key="1">
    <citation type="submission" date="2025-08" db="UniProtKB">
        <authorList>
            <consortium name="Ensembl"/>
        </authorList>
    </citation>
    <scope>IDENTIFICATION</scope>
</reference>
<name>A0A8D2P8A5_ZOSLA</name>
<dbReference type="Pfam" id="PF13832">
    <property type="entry name" value="zf-HC5HC2H_2"/>
    <property type="match status" value="1"/>
</dbReference>
<keyword evidence="14" id="KW-0804">Transcription</keyword>
<dbReference type="Pfam" id="PF13831">
    <property type="entry name" value="PHD_2"/>
    <property type="match status" value="1"/>
</dbReference>
<dbReference type="InterPro" id="IPR001965">
    <property type="entry name" value="Znf_PHD"/>
</dbReference>
<dbReference type="Proteomes" id="UP000694401">
    <property type="component" value="Unassembled WGS sequence"/>
</dbReference>
<evidence type="ECO:0000256" key="10">
    <source>
        <dbReference type="ARBA" id="ARBA00022964"/>
    </source>
</evidence>
<dbReference type="GO" id="GO:0005634">
    <property type="term" value="C:nucleus"/>
    <property type="evidence" value="ECO:0007669"/>
    <property type="project" value="UniProtKB-SubCell"/>
</dbReference>
<keyword evidence="7" id="KW-0863">Zinc-finger</keyword>
<dbReference type="PANTHER" id="PTHR10694:SF119">
    <property type="entry name" value="LYSINE-SPECIFIC DEMETHYLASE 4A"/>
    <property type="match status" value="1"/>
</dbReference>
<dbReference type="FunFam" id="3.10.330.70:FF:000001">
    <property type="entry name" value="Putative lysine-specific demethylase 4a"/>
    <property type="match status" value="1"/>
</dbReference>
<dbReference type="SMART" id="SM00249">
    <property type="entry name" value="PHD"/>
    <property type="match status" value="2"/>
</dbReference>
<evidence type="ECO:0000256" key="7">
    <source>
        <dbReference type="ARBA" id="ARBA00022771"/>
    </source>
</evidence>
<dbReference type="PROSITE" id="PS51805">
    <property type="entry name" value="EPHD"/>
    <property type="match status" value="1"/>
</dbReference>
<feature type="compositionally biased region" description="Acidic residues" evidence="17">
    <location>
        <begin position="375"/>
        <end position="393"/>
    </location>
</feature>
<dbReference type="PROSITE" id="PS51184">
    <property type="entry name" value="JMJC"/>
    <property type="match status" value="1"/>
</dbReference>
<keyword evidence="11" id="KW-0560">Oxidoreductase</keyword>
<evidence type="ECO:0000259" key="18">
    <source>
        <dbReference type="PROSITE" id="PS51184"/>
    </source>
</evidence>
<dbReference type="InterPro" id="IPR013083">
    <property type="entry name" value="Znf_RING/FYVE/PHD"/>
</dbReference>
<keyword evidence="12" id="KW-0408">Iron</keyword>
<dbReference type="SUPFAM" id="SSF63748">
    <property type="entry name" value="Tudor/PWWP/MBT"/>
    <property type="match status" value="2"/>
</dbReference>
<comment type="similarity">
    <text evidence="3">Belongs to the JHDM3 histone demethylase family.</text>
</comment>
<dbReference type="GO" id="GO:0010468">
    <property type="term" value="P:regulation of gene expression"/>
    <property type="evidence" value="ECO:0007669"/>
    <property type="project" value="TreeGrafter"/>
</dbReference>
<keyword evidence="5" id="KW-0479">Metal-binding</keyword>
<evidence type="ECO:0000256" key="4">
    <source>
        <dbReference type="ARBA" id="ARBA00012900"/>
    </source>
</evidence>
<dbReference type="GO" id="GO:0000785">
    <property type="term" value="C:chromatin"/>
    <property type="evidence" value="ECO:0007669"/>
    <property type="project" value="TreeGrafter"/>
</dbReference>
<reference evidence="20" key="2">
    <citation type="submission" date="2025-09" db="UniProtKB">
        <authorList>
            <consortium name="Ensembl"/>
        </authorList>
    </citation>
    <scope>IDENTIFICATION</scope>
</reference>
<dbReference type="FunFam" id="3.30.40.10:FF:000029">
    <property type="entry name" value="lysine-specific demethylase 4C isoform X1"/>
    <property type="match status" value="1"/>
</dbReference>
<organism evidence="20 21">
    <name type="scientific">Zosterops lateralis melanops</name>
    <dbReference type="NCBI Taxonomy" id="1220523"/>
    <lineage>
        <taxon>Eukaryota</taxon>
        <taxon>Metazoa</taxon>
        <taxon>Chordata</taxon>
        <taxon>Craniata</taxon>
        <taxon>Vertebrata</taxon>
        <taxon>Euteleostomi</taxon>
        <taxon>Archelosauria</taxon>
        <taxon>Archosauria</taxon>
        <taxon>Dinosauria</taxon>
        <taxon>Saurischia</taxon>
        <taxon>Theropoda</taxon>
        <taxon>Coelurosauria</taxon>
        <taxon>Aves</taxon>
        <taxon>Neognathae</taxon>
        <taxon>Neoaves</taxon>
        <taxon>Telluraves</taxon>
        <taxon>Australaves</taxon>
        <taxon>Passeriformes</taxon>
        <taxon>Sylvioidea</taxon>
        <taxon>Zosteropidae</taxon>
        <taxon>Zosterops</taxon>
    </lineage>
</organism>
<dbReference type="CDD" id="cd20466">
    <property type="entry name" value="Tudor_JMJD2A_rpt2"/>
    <property type="match status" value="1"/>
</dbReference>
<dbReference type="EC" id="1.14.11.66" evidence="4"/>
<dbReference type="InterPro" id="IPR019787">
    <property type="entry name" value="Znf_PHD-finger"/>
</dbReference>
<evidence type="ECO:0000256" key="3">
    <source>
        <dbReference type="ARBA" id="ARBA00009711"/>
    </source>
</evidence>
<dbReference type="Gene3D" id="3.10.330.70">
    <property type="match status" value="1"/>
</dbReference>
<evidence type="ECO:0000256" key="14">
    <source>
        <dbReference type="ARBA" id="ARBA00023163"/>
    </source>
</evidence>
<evidence type="ECO:0000256" key="16">
    <source>
        <dbReference type="ARBA" id="ARBA00049349"/>
    </source>
</evidence>
<dbReference type="InterPro" id="IPR047481">
    <property type="entry name" value="Tudor_KDM4A_rpt2"/>
</dbReference>
<evidence type="ECO:0000256" key="5">
    <source>
        <dbReference type="ARBA" id="ARBA00022723"/>
    </source>
</evidence>
<accession>A0A8D2P8A5</accession>
<evidence type="ECO:0000256" key="6">
    <source>
        <dbReference type="ARBA" id="ARBA00022737"/>
    </source>
</evidence>
<keyword evidence="9" id="KW-0156">Chromatin regulator</keyword>
<dbReference type="Ensembl" id="ENSZLMT00000011071.1">
    <property type="protein sequence ID" value="ENSZLMP00000010774.1"/>
    <property type="gene ID" value="ENSZLMG00000007472.1"/>
</dbReference>
<dbReference type="InterPro" id="IPR011011">
    <property type="entry name" value="Znf_FYVE_PHD"/>
</dbReference>
<evidence type="ECO:0000256" key="12">
    <source>
        <dbReference type="ARBA" id="ARBA00023004"/>
    </source>
</evidence>
<dbReference type="InterPro" id="IPR003347">
    <property type="entry name" value="JmjC_dom"/>
</dbReference>
<dbReference type="SMART" id="SM00333">
    <property type="entry name" value="TUDOR"/>
    <property type="match status" value="2"/>
</dbReference>
<evidence type="ECO:0000256" key="9">
    <source>
        <dbReference type="ARBA" id="ARBA00022853"/>
    </source>
</evidence>
<dbReference type="InterPro" id="IPR047479">
    <property type="entry name" value="Tudor_KDM4A_rpt1"/>
</dbReference>
<dbReference type="GO" id="GO:0051864">
    <property type="term" value="F:histone H3K36 demethylase activity"/>
    <property type="evidence" value="ECO:0007669"/>
    <property type="project" value="TreeGrafter"/>
</dbReference>
<keyword evidence="6" id="KW-0677">Repeat</keyword>
<dbReference type="SUPFAM" id="SSF57903">
    <property type="entry name" value="FYVE/PHD zinc finger"/>
    <property type="match status" value="1"/>
</dbReference>
<feature type="domain" description="JmjC" evidence="18">
    <location>
        <begin position="81"/>
        <end position="247"/>
    </location>
</feature>
<feature type="region of interest" description="Disordered" evidence="17">
    <location>
        <begin position="343"/>
        <end position="362"/>
    </location>
</feature>
<comment type="subcellular location">
    <subcellularLocation>
        <location evidence="2">Nucleus</location>
    </subcellularLocation>
</comment>
<evidence type="ECO:0000256" key="2">
    <source>
        <dbReference type="ARBA" id="ARBA00004123"/>
    </source>
</evidence>
<feature type="domain" description="PHD-type" evidence="19">
    <location>
        <begin position="518"/>
        <end position="633"/>
    </location>
</feature>
<dbReference type="Gene3D" id="3.30.40.10">
    <property type="entry name" value="Zinc/RING finger domain, C3HC4 (zinc finger)"/>
    <property type="match status" value="1"/>
</dbReference>
<dbReference type="GO" id="GO:0140684">
    <property type="term" value="F:histone H3K9me2/H3K9me3 demethylase activity"/>
    <property type="evidence" value="ECO:0007669"/>
    <property type="project" value="UniProtKB-EC"/>
</dbReference>
<evidence type="ECO:0000313" key="20">
    <source>
        <dbReference type="Ensembl" id="ENSZLMP00000010774.1"/>
    </source>
</evidence>
<feature type="compositionally biased region" description="Basic residues" evidence="17">
    <location>
        <begin position="350"/>
        <end position="362"/>
    </location>
</feature>
<protein>
    <recommendedName>
        <fullName evidence="4">[histone H3]-trimethyl-L-lysine(9) demethylase</fullName>
        <ecNumber evidence="4">1.14.11.66</ecNumber>
    </recommendedName>
</protein>
<dbReference type="Gene3D" id="2.60.120.650">
    <property type="entry name" value="Cupin"/>
    <property type="match status" value="1"/>
</dbReference>
<dbReference type="CDD" id="cd20463">
    <property type="entry name" value="Tudor_JMJD2A_rpt1"/>
    <property type="match status" value="1"/>
</dbReference>
<comment type="catalytic activity">
    <reaction evidence="16">
        <text>N(6),N(6),N(6)-trimethyl-L-lysyl(9)-[histone H3] + 2 2-oxoglutarate + 2 O2 = N(6)-methyl-L-lysyl(9)-[histone H3] + 2 formaldehyde + 2 succinate + 2 CO2</text>
        <dbReference type="Rhea" id="RHEA:60200"/>
        <dbReference type="Rhea" id="RHEA-COMP:15538"/>
        <dbReference type="Rhea" id="RHEA-COMP:15542"/>
        <dbReference type="ChEBI" id="CHEBI:15379"/>
        <dbReference type="ChEBI" id="CHEBI:16526"/>
        <dbReference type="ChEBI" id="CHEBI:16810"/>
        <dbReference type="ChEBI" id="CHEBI:16842"/>
        <dbReference type="ChEBI" id="CHEBI:30031"/>
        <dbReference type="ChEBI" id="CHEBI:61929"/>
        <dbReference type="ChEBI" id="CHEBI:61961"/>
        <dbReference type="EC" id="1.14.11.66"/>
    </reaction>
</comment>
<evidence type="ECO:0000256" key="13">
    <source>
        <dbReference type="ARBA" id="ARBA00023015"/>
    </source>
</evidence>
<dbReference type="Pfam" id="PF02373">
    <property type="entry name" value="JmjC"/>
    <property type="match status" value="1"/>
</dbReference>
<evidence type="ECO:0000256" key="8">
    <source>
        <dbReference type="ARBA" id="ARBA00022833"/>
    </source>
</evidence>
<evidence type="ECO:0000259" key="19">
    <source>
        <dbReference type="PROSITE" id="PS51805"/>
    </source>
</evidence>
<evidence type="ECO:0000256" key="15">
    <source>
        <dbReference type="ARBA" id="ARBA00023242"/>
    </source>
</evidence>
<keyword evidence="21" id="KW-1185">Reference proteome</keyword>
<dbReference type="Gene3D" id="2.30.30.140">
    <property type="match status" value="1"/>
</dbReference>
<keyword evidence="13" id="KW-0805">Transcription regulation</keyword>
<dbReference type="FunFam" id="2.60.120.650:FF:000048">
    <property type="entry name" value="Lysine-specific demethylase 4A"/>
    <property type="match status" value="1"/>
</dbReference>
<keyword evidence="15" id="KW-0539">Nucleus</keyword>
<dbReference type="PANTHER" id="PTHR10694">
    <property type="entry name" value="LYSINE-SPECIFIC DEMETHYLASE"/>
    <property type="match status" value="1"/>
</dbReference>
<dbReference type="SMART" id="SM00558">
    <property type="entry name" value="JmjC"/>
    <property type="match status" value="1"/>
</dbReference>
<dbReference type="GO" id="GO:0008270">
    <property type="term" value="F:zinc ion binding"/>
    <property type="evidence" value="ECO:0007669"/>
    <property type="project" value="UniProtKB-KW"/>
</dbReference>
<evidence type="ECO:0000313" key="21">
    <source>
        <dbReference type="Proteomes" id="UP000694401"/>
    </source>
</evidence>
<evidence type="ECO:0000256" key="1">
    <source>
        <dbReference type="ARBA" id="ARBA00001954"/>
    </source>
</evidence>
<comment type="cofactor">
    <cofactor evidence="1">
        <name>Fe(2+)</name>
        <dbReference type="ChEBI" id="CHEBI:29033"/>
    </cofactor>
</comment>
<evidence type="ECO:0000256" key="11">
    <source>
        <dbReference type="ARBA" id="ARBA00023002"/>
    </source>
</evidence>
<keyword evidence="10" id="KW-0223">Dioxygenase</keyword>
<proteinExistence type="inferred from homology"/>
<dbReference type="SUPFAM" id="SSF51197">
    <property type="entry name" value="Clavaminate synthase-like"/>
    <property type="match status" value="1"/>
</dbReference>
<sequence length="813" mass="92919">IDELVIPAPIQQVVTGQSGLFTQYNIQKKAMTVREFRRIANSDKYCTPRYTDFEDLERKYWKNLTFNAPIYGADVNGTLYDKHVDAWNIGRLNTILDIVENESGITIEGVNTPYLYFGMWKTSFAWHTEDMDLYSINYLHFGEPKSWYSIPPEHGKRLERLAKGFFPGSAQSCEAFLRHKMTLISPSILKKYGIPFDKVTQEAGEFMITFPYSYHAGFNHGFNCAESTNFATLRWIEYGKQSVLCSCRKDMVKISMDVFVRKYQPDRYKLWKAGKDVTVIDHALPTPEAAEFLKGDLMQKVKNGKHCAEEMETEETCKEDVDGDETKRYSELLLLVQVGKEYTSSMKDSKKSKGRRQPLSKLPRHHPLLVKDCISDDEASEQLTPEEEAEETEAWAKPLSQLWQNRPPNFEAEKEYNRTMAQQPPHCAVCMLFQAYQAECEGSSQNSGVTPAAADGKIRTKPLIPEMCFTATGCSTDLNPSTPYLEEDGTSVLITCKNCHVCVHASCYGVSPDKATEDWMCSRCTENALEEVKFFTDGVWWVHVMCAVAVLEAKFVNIAERSPIDVGKIPLQRFRLKCIFCKKRRKRIAGCCVQCSHGRCPTSFHVSCAQAAGVMMQPDDWPFVVFITCFRHKTPSQAEVSKAALQDLSPGQIVISKHKNGRFYQCEVVSLAKETFYEVNFDDGSFSDNLYPEDIVSRDCLQLGPPAEGEVVQVRWTDGQVYGAKFVASHAIQMYQVEFEDGSQLMVKRDDVYTLEEELPKRVKSRLSIASDMRFTEIFEEKEVSQERKRQRVINSRYREDYIEPALYRAIME</sequence>
<keyword evidence="8" id="KW-0862">Zinc</keyword>
<dbReference type="InterPro" id="IPR002999">
    <property type="entry name" value="Tudor"/>
</dbReference>
<dbReference type="Pfam" id="PF18104">
    <property type="entry name" value="Tudor_2"/>
    <property type="match status" value="2"/>
</dbReference>
<dbReference type="AlphaFoldDB" id="A0A8D2P8A5"/>
<dbReference type="InterPro" id="IPR040477">
    <property type="entry name" value="KDM4-like_Tudor"/>
</dbReference>